<organism evidence="1 2">
    <name type="scientific">Aquariibacter lacus</name>
    <dbReference type="NCBI Taxonomy" id="2801332"/>
    <lineage>
        <taxon>Bacteria</taxon>
        <taxon>Pseudomonadati</taxon>
        <taxon>Pseudomonadota</taxon>
        <taxon>Betaproteobacteria</taxon>
        <taxon>Burkholderiales</taxon>
        <taxon>Sphaerotilaceae</taxon>
        <taxon>Aquariibacter</taxon>
    </lineage>
</organism>
<dbReference type="AlphaFoldDB" id="A0A9X0XFX6"/>
<comment type="caution">
    <text evidence="1">The sequence shown here is derived from an EMBL/GenBank/DDBJ whole genome shotgun (WGS) entry which is preliminary data.</text>
</comment>
<protein>
    <submittedName>
        <fullName evidence="1">Uncharacterized protein</fullName>
    </submittedName>
</protein>
<evidence type="ECO:0000313" key="1">
    <source>
        <dbReference type="EMBL" id="MBL0720861.1"/>
    </source>
</evidence>
<dbReference type="EMBL" id="JAERRA010000002">
    <property type="protein sequence ID" value="MBL0720861.1"/>
    <property type="molecule type" value="Genomic_DNA"/>
</dbReference>
<gene>
    <name evidence="1" type="ORF">JI742_13285</name>
</gene>
<keyword evidence="2" id="KW-1185">Reference proteome</keyword>
<reference evidence="1 2" key="1">
    <citation type="submission" date="2021-01" db="EMBL/GenBank/DDBJ databases">
        <title>Piscinibacter sp. Jin2 Genome sequencing and assembly.</title>
        <authorList>
            <person name="Kim I."/>
        </authorList>
    </citation>
    <scope>NUCLEOTIDE SEQUENCE [LARGE SCALE GENOMIC DNA]</scope>
    <source>
        <strain evidence="1 2">Jin2</strain>
    </source>
</reference>
<name>A0A9X0XFX6_9BURK</name>
<sequence length="91" mass="9821">MAGLVEAQRPDLVSVDRAALQDAFAAFGHCPQLLMAAMGAVLRPLSGHSGRFEPALQQAAQGQQAQDEAQMASDRLGLKPTEQVLLWRMLH</sequence>
<evidence type="ECO:0000313" key="2">
    <source>
        <dbReference type="Proteomes" id="UP000643207"/>
    </source>
</evidence>
<dbReference type="RefSeq" id="WP_201827659.1">
    <property type="nucleotide sequence ID" value="NZ_JAERRA010000002.1"/>
</dbReference>
<proteinExistence type="predicted"/>
<dbReference type="Proteomes" id="UP000643207">
    <property type="component" value="Unassembled WGS sequence"/>
</dbReference>
<accession>A0A9X0XFX6</accession>